<dbReference type="GO" id="GO:0005886">
    <property type="term" value="C:plasma membrane"/>
    <property type="evidence" value="ECO:0007669"/>
    <property type="project" value="UniProtKB-SubCell"/>
</dbReference>
<dbReference type="InterPro" id="IPR003439">
    <property type="entry name" value="ABC_transporter-like_ATP-bd"/>
</dbReference>
<dbReference type="HOGENOM" id="CLU_000604_84_3_12"/>
<keyword evidence="4" id="KW-0067">ATP-binding</keyword>
<evidence type="ECO:0000256" key="3">
    <source>
        <dbReference type="ARBA" id="ARBA00022741"/>
    </source>
</evidence>
<dbReference type="InterPro" id="IPR003593">
    <property type="entry name" value="AAA+_ATPase"/>
</dbReference>
<comment type="caution">
    <text evidence="10">The sequence shown here is derived from an EMBL/GenBank/DDBJ whole genome shotgun (WGS) entry which is preliminary data.</text>
</comment>
<evidence type="ECO:0000256" key="2">
    <source>
        <dbReference type="ARBA" id="ARBA00022692"/>
    </source>
</evidence>
<evidence type="ECO:0000256" key="1">
    <source>
        <dbReference type="ARBA" id="ARBA00004651"/>
    </source>
</evidence>
<dbReference type="PANTHER" id="PTHR43394">
    <property type="entry name" value="ATP-DEPENDENT PERMEASE MDL1, MITOCHONDRIAL"/>
    <property type="match status" value="1"/>
</dbReference>
<comment type="subcellular location">
    <subcellularLocation>
        <location evidence="1">Cell membrane</location>
        <topology evidence="1">Multi-pass membrane protein</topology>
    </subcellularLocation>
</comment>
<dbReference type="RefSeq" id="WP_002683801.1">
    <property type="nucleotide sequence ID" value="NZ_CM001795.1"/>
</dbReference>
<dbReference type="PANTHER" id="PTHR43394:SF1">
    <property type="entry name" value="ATP-BINDING CASSETTE SUB-FAMILY B MEMBER 10, MITOCHONDRIAL"/>
    <property type="match status" value="1"/>
</dbReference>
<feature type="domain" description="ABC transmembrane type-1" evidence="9">
    <location>
        <begin position="14"/>
        <end position="293"/>
    </location>
</feature>
<evidence type="ECO:0000256" key="4">
    <source>
        <dbReference type="ARBA" id="ARBA00022840"/>
    </source>
</evidence>
<dbReference type="InterPro" id="IPR017871">
    <property type="entry name" value="ABC_transporter-like_CS"/>
</dbReference>
<dbReference type="InterPro" id="IPR036640">
    <property type="entry name" value="ABC1_TM_sf"/>
</dbReference>
<organism evidence="10">
    <name type="scientific">Treponema denticola H-22</name>
    <dbReference type="NCBI Taxonomy" id="999432"/>
    <lineage>
        <taxon>Bacteria</taxon>
        <taxon>Pseudomonadati</taxon>
        <taxon>Spirochaetota</taxon>
        <taxon>Spirochaetia</taxon>
        <taxon>Spirochaetales</taxon>
        <taxon>Treponemataceae</taxon>
        <taxon>Treponema</taxon>
    </lineage>
</organism>
<dbReference type="Gene3D" id="3.40.50.300">
    <property type="entry name" value="P-loop containing nucleotide triphosphate hydrolases"/>
    <property type="match status" value="1"/>
</dbReference>
<dbReference type="InterPro" id="IPR039421">
    <property type="entry name" value="Type_1_exporter"/>
</dbReference>
<dbReference type="PROSITE" id="PS00211">
    <property type="entry name" value="ABC_TRANSPORTER_1"/>
    <property type="match status" value="1"/>
</dbReference>
<dbReference type="PROSITE" id="PS50893">
    <property type="entry name" value="ABC_TRANSPORTER_2"/>
    <property type="match status" value="1"/>
</dbReference>
<feature type="transmembrane region" description="Helical" evidence="7">
    <location>
        <begin position="151"/>
        <end position="168"/>
    </location>
</feature>
<dbReference type="GO" id="GO:0015421">
    <property type="term" value="F:ABC-type oligopeptide transporter activity"/>
    <property type="evidence" value="ECO:0007669"/>
    <property type="project" value="TreeGrafter"/>
</dbReference>
<dbReference type="GO" id="GO:0016887">
    <property type="term" value="F:ATP hydrolysis activity"/>
    <property type="evidence" value="ECO:0007669"/>
    <property type="project" value="InterPro"/>
</dbReference>
<feature type="domain" description="ABC transporter" evidence="8">
    <location>
        <begin position="324"/>
        <end position="528"/>
    </location>
</feature>
<reference evidence="10" key="1">
    <citation type="submission" date="2012-01" db="EMBL/GenBank/DDBJ databases">
        <title>The Genome Sequence of Treponema denticola H-22.</title>
        <authorList>
            <consortium name="The Broad Institute Genome Sequencing Platform"/>
            <person name="Earl A."/>
            <person name="Ward D."/>
            <person name="Feldgarden M."/>
            <person name="Gevers D."/>
            <person name="Blanton J.M."/>
            <person name="Fenno C.J."/>
            <person name="Baranova O.V."/>
            <person name="Mathney J."/>
            <person name="Dewhirst F.E."/>
            <person name="Izard J."/>
            <person name="Young S.K."/>
            <person name="Zeng Q."/>
            <person name="Gargeya S."/>
            <person name="Fitzgerald M."/>
            <person name="Haas B."/>
            <person name="Abouelleil A."/>
            <person name="Alvarado L."/>
            <person name="Arachchi H.M."/>
            <person name="Berlin A."/>
            <person name="Chapman S.B."/>
            <person name="Gearin G."/>
            <person name="Goldberg J."/>
            <person name="Griggs A."/>
            <person name="Gujja S."/>
            <person name="Hansen M."/>
            <person name="Heiman D."/>
            <person name="Howarth C."/>
            <person name="Larimer J."/>
            <person name="Lui A."/>
            <person name="MacDonald P.J.P."/>
            <person name="McCowen C."/>
            <person name="Montmayeur A."/>
            <person name="Murphy C."/>
            <person name="Neiman D."/>
            <person name="Pearson M."/>
            <person name="Priest M."/>
            <person name="Roberts A."/>
            <person name="Saif S."/>
            <person name="Shea T."/>
            <person name="Sisk P."/>
            <person name="Stolte C."/>
            <person name="Sykes S."/>
            <person name="Wortman J."/>
            <person name="Nusbaum C."/>
            <person name="Birren B."/>
        </authorList>
    </citation>
    <scope>NUCLEOTIDE SEQUENCE [LARGE SCALE GENOMIC DNA]</scope>
    <source>
        <strain evidence="10">H-22</strain>
    </source>
</reference>
<dbReference type="Proteomes" id="UP000011705">
    <property type="component" value="Chromosome"/>
</dbReference>
<feature type="transmembrane region" description="Helical" evidence="7">
    <location>
        <begin position="48"/>
        <end position="68"/>
    </location>
</feature>
<dbReference type="PROSITE" id="PS50929">
    <property type="entry name" value="ABC_TM1F"/>
    <property type="match status" value="1"/>
</dbReference>
<evidence type="ECO:0000313" key="10">
    <source>
        <dbReference type="EMBL" id="EMB34157.1"/>
    </source>
</evidence>
<dbReference type="SMART" id="SM00382">
    <property type="entry name" value="AAA"/>
    <property type="match status" value="1"/>
</dbReference>
<dbReference type="PATRIC" id="fig|999432.5.peg.942"/>
<evidence type="ECO:0000259" key="8">
    <source>
        <dbReference type="PROSITE" id="PS50893"/>
    </source>
</evidence>
<dbReference type="InterPro" id="IPR011527">
    <property type="entry name" value="ABC1_TM_dom"/>
</dbReference>
<keyword evidence="5 7" id="KW-1133">Transmembrane helix</keyword>
<dbReference type="Gene3D" id="1.20.1560.10">
    <property type="entry name" value="ABC transporter type 1, transmembrane domain"/>
    <property type="match status" value="1"/>
</dbReference>
<dbReference type="SUPFAM" id="SSF90123">
    <property type="entry name" value="ABC transporter transmembrane region"/>
    <property type="match status" value="1"/>
</dbReference>
<dbReference type="GO" id="GO:0005524">
    <property type="term" value="F:ATP binding"/>
    <property type="evidence" value="ECO:0007669"/>
    <property type="project" value="UniProtKB-KW"/>
</dbReference>
<evidence type="ECO:0000256" key="7">
    <source>
        <dbReference type="SAM" id="Phobius"/>
    </source>
</evidence>
<sequence>MLYKKSYFKLHAKIVLLSIIPLACSAAIPLLLGKIIDDLNKGFSPEVFRTIIICFIIIFVQKIFNFVWNYNFNTAKNIVAAAETEILLDEFLSAKSNLAGTFNNEKLLNRIANEPYKLGSLYGISPVMLVDNIMMFVAAVCVLLYLNWQLLLLTSLFIPLIYLIGCFVRKNIMKYSKESSLASEKFLLHLGEALKGFSDIKIFSAEKKIKTSLTKVRRDMLKVEKSEEFYQRLYRDINGFLYTSLPLVNLVAGFILMKYGKTTLGAIISFYMYVGHFIEPVQNLADLRMAILNSNEKKKLVDEIKKEFAADLAGHNKAENFNSILLKDIKHSFESKDINIKTDVDISSAGLYGISAPSGLGKSTALKILSGLLYSETAAAYIGGKDVKTLNPDSLNGNIFYINDKSIIFQGTVKENAELTEDAHITKEVFDSIFDESDNLSLETNLETEGTNISLGQKQRVVLLRFFALKEEPKIIILDEALSGLDEIRETQSIETLRKAFPHSIILFITHRKKSFALCDKVFEFKEG</sequence>
<feature type="transmembrane region" description="Helical" evidence="7">
    <location>
        <begin position="239"/>
        <end position="257"/>
    </location>
</feature>
<accession>A0A0E2E754</accession>
<dbReference type="EMBL" id="AGDV01000009">
    <property type="protein sequence ID" value="EMB34157.1"/>
    <property type="molecule type" value="Genomic_DNA"/>
</dbReference>
<feature type="transmembrane region" description="Helical" evidence="7">
    <location>
        <begin position="12"/>
        <end position="36"/>
    </location>
</feature>
<dbReference type="SUPFAM" id="SSF52540">
    <property type="entry name" value="P-loop containing nucleoside triphosphate hydrolases"/>
    <property type="match status" value="1"/>
</dbReference>
<protein>
    <recommendedName>
        <fullName evidence="11">ABC transporter ATP-binding protein</fullName>
    </recommendedName>
</protein>
<proteinExistence type="predicted"/>
<dbReference type="InterPro" id="IPR027417">
    <property type="entry name" value="P-loop_NTPase"/>
</dbReference>
<feature type="transmembrane region" description="Helical" evidence="7">
    <location>
        <begin position="120"/>
        <end position="145"/>
    </location>
</feature>
<dbReference type="Pfam" id="PF00005">
    <property type="entry name" value="ABC_tran"/>
    <property type="match status" value="1"/>
</dbReference>
<dbReference type="AlphaFoldDB" id="A0A0E2E754"/>
<keyword evidence="6 7" id="KW-0472">Membrane</keyword>
<dbReference type="Pfam" id="PF00664">
    <property type="entry name" value="ABC_membrane"/>
    <property type="match status" value="1"/>
</dbReference>
<evidence type="ECO:0008006" key="11">
    <source>
        <dbReference type="Google" id="ProtNLM"/>
    </source>
</evidence>
<gene>
    <name evidence="10" type="ORF">HMPREF9726_00906</name>
</gene>
<keyword evidence="2 7" id="KW-0812">Transmembrane</keyword>
<evidence type="ECO:0000259" key="9">
    <source>
        <dbReference type="PROSITE" id="PS50929"/>
    </source>
</evidence>
<keyword evidence="3" id="KW-0547">Nucleotide-binding</keyword>
<name>A0A0E2E754_TREDN</name>
<evidence type="ECO:0000256" key="5">
    <source>
        <dbReference type="ARBA" id="ARBA00022989"/>
    </source>
</evidence>
<evidence type="ECO:0000256" key="6">
    <source>
        <dbReference type="ARBA" id="ARBA00023136"/>
    </source>
</evidence>